<dbReference type="Proteomes" id="UP000429523">
    <property type="component" value="Unassembled WGS sequence"/>
</dbReference>
<evidence type="ECO:0000313" key="9">
    <source>
        <dbReference type="EMBL" id="KAE9185908.1"/>
    </source>
</evidence>
<dbReference type="Proteomes" id="UP000486351">
    <property type="component" value="Unassembled WGS sequence"/>
</dbReference>
<keyword evidence="12" id="KW-1185">Reference proteome</keyword>
<evidence type="ECO:0000313" key="13">
    <source>
        <dbReference type="Proteomes" id="UP000440367"/>
    </source>
</evidence>
<proteinExistence type="predicted"/>
<dbReference type="OrthoDB" id="93251at2759"/>
<sequence length="100" mass="11378">MVFTIVVNLYAKDGKDVEEQLRAKLADASQTYSKDASVIGWHPMQNTSDPRKWTIVERYDQESSVAKHREHPEYKTFAGALVALLENGQASLDVHQFQEL</sequence>
<evidence type="ECO:0000313" key="3">
    <source>
        <dbReference type="EMBL" id="KAE8976602.1"/>
    </source>
</evidence>
<dbReference type="Proteomes" id="UP000440732">
    <property type="component" value="Unassembled WGS sequence"/>
</dbReference>
<dbReference type="EMBL" id="QXGA01002542">
    <property type="protein sequence ID" value="KAE9095869.1"/>
    <property type="molecule type" value="Genomic_DNA"/>
</dbReference>
<dbReference type="EMBL" id="QXFZ01002698">
    <property type="protein sequence ID" value="KAE9074597.1"/>
    <property type="molecule type" value="Genomic_DNA"/>
</dbReference>
<dbReference type="SUPFAM" id="SSF54909">
    <property type="entry name" value="Dimeric alpha+beta barrel"/>
    <property type="match status" value="1"/>
</dbReference>
<evidence type="ECO:0000313" key="4">
    <source>
        <dbReference type="EMBL" id="KAE9074367.1"/>
    </source>
</evidence>
<accession>A0A6A3VYN7</accession>
<dbReference type="EMBL" id="QXGB01002668">
    <property type="protein sequence ID" value="KAE9175968.1"/>
    <property type="molecule type" value="Genomic_DNA"/>
</dbReference>
<dbReference type="EMBL" id="QXGD01002649">
    <property type="protein sequence ID" value="KAE9185908.1"/>
    <property type="molecule type" value="Genomic_DNA"/>
</dbReference>
<dbReference type="Pfam" id="PF03992">
    <property type="entry name" value="ABM"/>
    <property type="match status" value="1"/>
</dbReference>
<evidence type="ECO:0000313" key="5">
    <source>
        <dbReference type="EMBL" id="KAE9074597.1"/>
    </source>
</evidence>
<evidence type="ECO:0000313" key="12">
    <source>
        <dbReference type="Proteomes" id="UP000433483"/>
    </source>
</evidence>
<evidence type="ECO:0000313" key="11">
    <source>
        <dbReference type="Proteomes" id="UP000429523"/>
    </source>
</evidence>
<dbReference type="Proteomes" id="UP000460718">
    <property type="component" value="Unassembled WGS sequence"/>
</dbReference>
<evidence type="ECO:0000313" key="2">
    <source>
        <dbReference type="EMBL" id="KAE8923842.1"/>
    </source>
</evidence>
<evidence type="ECO:0000313" key="17">
    <source>
        <dbReference type="Proteomes" id="UP000476176"/>
    </source>
</evidence>
<dbReference type="AlphaFoldDB" id="A0A6A3VYN7"/>
<dbReference type="EMBL" id="QXFY01002614">
    <property type="protein sequence ID" value="KAE9294795.1"/>
    <property type="molecule type" value="Genomic_DNA"/>
</dbReference>
<dbReference type="Proteomes" id="UP000476176">
    <property type="component" value="Unassembled WGS sequence"/>
</dbReference>
<dbReference type="Proteomes" id="UP000433483">
    <property type="component" value="Unassembled WGS sequence"/>
</dbReference>
<dbReference type="Proteomes" id="UP000441208">
    <property type="component" value="Unassembled WGS sequence"/>
</dbReference>
<dbReference type="PROSITE" id="PS51725">
    <property type="entry name" value="ABM"/>
    <property type="match status" value="1"/>
</dbReference>
<feature type="domain" description="ABM" evidence="1">
    <location>
        <begin position="3"/>
        <end position="94"/>
    </location>
</feature>
<evidence type="ECO:0000313" key="16">
    <source>
        <dbReference type="Proteomes" id="UP000460718"/>
    </source>
</evidence>
<dbReference type="EMBL" id="QXFX01002708">
    <property type="protein sequence ID" value="KAE9074367.1"/>
    <property type="molecule type" value="Genomic_DNA"/>
</dbReference>
<gene>
    <name evidence="9" type="ORF">PF002_g26033</name>
    <name evidence="8" type="ORF">PF004_g24050</name>
    <name evidence="7" type="ORF">PF005_g25167</name>
    <name evidence="6" type="ORF">PF006_g23907</name>
    <name evidence="5" type="ORF">PF007_g25343</name>
    <name evidence="10" type="ORF">PF008_g24446</name>
    <name evidence="2" type="ORF">PF009_g25911</name>
    <name evidence="4" type="ORF">PF010_g24700</name>
    <name evidence="3" type="ORF">PF011_g23979</name>
</gene>
<evidence type="ECO:0000313" key="6">
    <source>
        <dbReference type="EMBL" id="KAE9095869.1"/>
    </source>
</evidence>
<dbReference type="Gene3D" id="3.30.70.100">
    <property type="match status" value="1"/>
</dbReference>
<dbReference type="PANTHER" id="PTHR38052:SF1">
    <property type="entry name" value="ABM DOMAIN-CONTAINING PROTEIN"/>
    <property type="match status" value="1"/>
</dbReference>
<dbReference type="InterPro" id="IPR007138">
    <property type="entry name" value="ABM_dom"/>
</dbReference>
<dbReference type="Proteomes" id="UP000440367">
    <property type="component" value="Unassembled WGS sequence"/>
</dbReference>
<evidence type="ECO:0000313" key="8">
    <source>
        <dbReference type="EMBL" id="KAE9183092.1"/>
    </source>
</evidence>
<name>A0A6A3VYN7_9STRA</name>
<evidence type="ECO:0000313" key="10">
    <source>
        <dbReference type="EMBL" id="KAE9294795.1"/>
    </source>
</evidence>
<dbReference type="Proteomes" id="UP000488956">
    <property type="component" value="Unassembled WGS sequence"/>
</dbReference>
<organism evidence="7 12">
    <name type="scientific">Phytophthora fragariae</name>
    <dbReference type="NCBI Taxonomy" id="53985"/>
    <lineage>
        <taxon>Eukaryota</taxon>
        <taxon>Sar</taxon>
        <taxon>Stramenopiles</taxon>
        <taxon>Oomycota</taxon>
        <taxon>Peronosporomycetes</taxon>
        <taxon>Peronosporales</taxon>
        <taxon>Peronosporaceae</taxon>
        <taxon>Phytophthora</taxon>
    </lineage>
</organism>
<dbReference type="InterPro" id="IPR011008">
    <property type="entry name" value="Dimeric_a/b-barrel"/>
</dbReference>
<comment type="caution">
    <text evidence="7">The sequence shown here is derived from an EMBL/GenBank/DDBJ whole genome shotgun (WGS) entry which is preliminary data.</text>
</comment>
<evidence type="ECO:0000313" key="19">
    <source>
        <dbReference type="Proteomes" id="UP000488956"/>
    </source>
</evidence>
<evidence type="ECO:0000259" key="1">
    <source>
        <dbReference type="PROSITE" id="PS51725"/>
    </source>
</evidence>
<dbReference type="EMBL" id="QXFW01002650">
    <property type="protein sequence ID" value="KAE8976602.1"/>
    <property type="molecule type" value="Genomic_DNA"/>
</dbReference>
<evidence type="ECO:0000313" key="7">
    <source>
        <dbReference type="EMBL" id="KAE9175968.1"/>
    </source>
</evidence>
<reference evidence="11 12" key="1">
    <citation type="submission" date="2018-08" db="EMBL/GenBank/DDBJ databases">
        <title>Genomic investigation of the strawberry pathogen Phytophthora fragariae indicates pathogenicity is determined by transcriptional variation in three key races.</title>
        <authorList>
            <person name="Adams T.M."/>
            <person name="Armitage A.D."/>
            <person name="Sobczyk M.K."/>
            <person name="Bates H.J."/>
            <person name="Dunwell J.M."/>
            <person name="Nellist C.F."/>
            <person name="Harrison R.J."/>
        </authorList>
    </citation>
    <scope>NUCLEOTIDE SEQUENCE [LARGE SCALE GENOMIC DNA]</scope>
    <source>
        <strain evidence="9 13">BC-1</strain>
        <strain evidence="8 17">BC-23</strain>
        <strain evidence="7 12">NOV-27</strain>
        <strain evidence="6 14">NOV-5</strain>
        <strain evidence="5 15">NOV-71</strain>
        <strain evidence="10 18">NOV-77</strain>
        <strain evidence="2 11">NOV-9</strain>
        <strain evidence="4 19">ONT-3</strain>
        <strain evidence="3 16">SCRP245</strain>
    </source>
</reference>
<evidence type="ECO:0000313" key="14">
    <source>
        <dbReference type="Proteomes" id="UP000440732"/>
    </source>
</evidence>
<dbReference type="EMBL" id="QXGC01002677">
    <property type="protein sequence ID" value="KAE9183092.1"/>
    <property type="molecule type" value="Genomic_DNA"/>
</dbReference>
<dbReference type="PANTHER" id="PTHR38052">
    <property type="entry name" value="EXPRESSED PROTEIN"/>
    <property type="match status" value="1"/>
</dbReference>
<dbReference type="EMBL" id="QXGF01002665">
    <property type="protein sequence ID" value="KAE8923842.1"/>
    <property type="molecule type" value="Genomic_DNA"/>
</dbReference>
<evidence type="ECO:0000313" key="15">
    <source>
        <dbReference type="Proteomes" id="UP000441208"/>
    </source>
</evidence>
<protein>
    <recommendedName>
        <fullName evidence="1">ABM domain-containing protein</fullName>
    </recommendedName>
</protein>
<evidence type="ECO:0000313" key="18">
    <source>
        <dbReference type="Proteomes" id="UP000486351"/>
    </source>
</evidence>